<dbReference type="OrthoDB" id="3352408at2759"/>
<keyword evidence="6" id="KW-1185">Reference proteome</keyword>
<evidence type="ECO:0000256" key="2">
    <source>
        <dbReference type="ARBA" id="ARBA00022475"/>
    </source>
</evidence>
<keyword evidence="3" id="KW-0812">Transmembrane</keyword>
<dbReference type="GO" id="GO:0005886">
    <property type="term" value="C:plasma membrane"/>
    <property type="evidence" value="ECO:0007669"/>
    <property type="project" value="UniProtKB-SubCell"/>
</dbReference>
<keyword evidence="3" id="KW-0472">Membrane</keyword>
<dbReference type="Gene3D" id="1.20.1110.10">
    <property type="entry name" value="Calcium-transporting ATPase, transmembrane domain"/>
    <property type="match status" value="1"/>
</dbReference>
<dbReference type="GO" id="GO:1902600">
    <property type="term" value="P:proton transmembrane transport"/>
    <property type="evidence" value="ECO:0007669"/>
    <property type="project" value="TreeGrafter"/>
</dbReference>
<reference evidence="5 6" key="1">
    <citation type="submission" date="2013-11" db="EMBL/GenBank/DDBJ databases">
        <title>Draft genome of the bovine lungworm Dictyocaulus viviparus.</title>
        <authorList>
            <person name="Mitreva M."/>
        </authorList>
    </citation>
    <scope>NUCLEOTIDE SEQUENCE [LARGE SCALE GENOMIC DNA]</scope>
    <source>
        <strain evidence="5 6">HannoverDv2000</strain>
    </source>
</reference>
<dbReference type="Gene3D" id="2.70.150.10">
    <property type="entry name" value="Calcium-transporting ATPase, cytoplasmic transduction domain A"/>
    <property type="match status" value="1"/>
</dbReference>
<dbReference type="InterPro" id="IPR008250">
    <property type="entry name" value="ATPase_P-typ_transduc_dom_A_sf"/>
</dbReference>
<dbReference type="InterPro" id="IPR023298">
    <property type="entry name" value="ATPase_P-typ_TM_dom_sf"/>
</dbReference>
<dbReference type="GO" id="GO:1990573">
    <property type="term" value="P:potassium ion import across plasma membrane"/>
    <property type="evidence" value="ECO:0007669"/>
    <property type="project" value="TreeGrafter"/>
</dbReference>
<dbReference type="InterPro" id="IPR050510">
    <property type="entry name" value="Cation_transp_ATPase_P-type"/>
</dbReference>
<proteinExistence type="predicted"/>
<evidence type="ECO:0000313" key="5">
    <source>
        <dbReference type="EMBL" id="KJH47152.1"/>
    </source>
</evidence>
<dbReference type="GO" id="GO:0036376">
    <property type="term" value="P:sodium ion export across plasma membrane"/>
    <property type="evidence" value="ECO:0007669"/>
    <property type="project" value="TreeGrafter"/>
</dbReference>
<name>A0A0D8XTJ5_DICVI</name>
<evidence type="ECO:0000256" key="1">
    <source>
        <dbReference type="ARBA" id="ARBA00004651"/>
    </source>
</evidence>
<dbReference type="STRING" id="29172.A0A0D8XTJ5"/>
<reference evidence="6" key="2">
    <citation type="journal article" date="2016" name="Sci. Rep.">
        <title>Dictyocaulus viviparus genome, variome and transcriptome elucidate lungworm biology and support future intervention.</title>
        <authorList>
            <person name="McNulty S.N."/>
            <person name="Strube C."/>
            <person name="Rosa B.A."/>
            <person name="Martin J.C."/>
            <person name="Tyagi R."/>
            <person name="Choi Y.J."/>
            <person name="Wang Q."/>
            <person name="Hallsworth Pepin K."/>
            <person name="Zhang X."/>
            <person name="Ozersky P."/>
            <person name="Wilson R.K."/>
            <person name="Sternberg P.W."/>
            <person name="Gasser R.B."/>
            <person name="Mitreva M."/>
        </authorList>
    </citation>
    <scope>NUCLEOTIDE SEQUENCE [LARGE SCALE GENOMIC DNA]</scope>
    <source>
        <strain evidence="6">HannoverDv2000</strain>
    </source>
</reference>
<gene>
    <name evidence="5" type="ORF">DICVIV_06740</name>
</gene>
<organism evidence="5 6">
    <name type="scientific">Dictyocaulus viviparus</name>
    <name type="common">Bovine lungworm</name>
    <dbReference type="NCBI Taxonomy" id="29172"/>
    <lineage>
        <taxon>Eukaryota</taxon>
        <taxon>Metazoa</taxon>
        <taxon>Ecdysozoa</taxon>
        <taxon>Nematoda</taxon>
        <taxon>Chromadorea</taxon>
        <taxon>Rhabditida</taxon>
        <taxon>Rhabditina</taxon>
        <taxon>Rhabditomorpha</taxon>
        <taxon>Strongyloidea</taxon>
        <taxon>Metastrongylidae</taxon>
        <taxon>Dictyocaulus</taxon>
    </lineage>
</organism>
<dbReference type="Proteomes" id="UP000053766">
    <property type="component" value="Unassembled WGS sequence"/>
</dbReference>
<dbReference type="GO" id="GO:0006883">
    <property type="term" value="P:intracellular sodium ion homeostasis"/>
    <property type="evidence" value="ECO:0007669"/>
    <property type="project" value="TreeGrafter"/>
</dbReference>
<keyword evidence="3" id="KW-1133">Transmembrane helix</keyword>
<dbReference type="Pfam" id="PF00690">
    <property type="entry name" value="Cation_ATPase_N"/>
    <property type="match status" value="1"/>
</dbReference>
<accession>A0A0D8XTJ5</accession>
<dbReference type="Pfam" id="PF00122">
    <property type="entry name" value="E1-E2_ATPase"/>
    <property type="match status" value="1"/>
</dbReference>
<feature type="transmembrane region" description="Helical" evidence="3">
    <location>
        <begin position="149"/>
        <end position="170"/>
    </location>
</feature>
<dbReference type="InterPro" id="IPR059000">
    <property type="entry name" value="ATPase_P-type_domA"/>
</dbReference>
<evidence type="ECO:0000313" key="6">
    <source>
        <dbReference type="Proteomes" id="UP000053766"/>
    </source>
</evidence>
<dbReference type="SUPFAM" id="SSF81653">
    <property type="entry name" value="Calcium ATPase, transduction domain A"/>
    <property type="match status" value="1"/>
</dbReference>
<feature type="transmembrane region" description="Helical" evidence="3">
    <location>
        <begin position="122"/>
        <end position="143"/>
    </location>
</feature>
<comment type="subcellular location">
    <subcellularLocation>
        <location evidence="1">Cell membrane</location>
        <topology evidence="1">Multi-pass membrane protein</topology>
    </subcellularLocation>
</comment>
<feature type="transmembrane region" description="Helical" evidence="3">
    <location>
        <begin position="319"/>
        <end position="344"/>
    </location>
</feature>
<feature type="domain" description="Cation-transporting P-type ATPase N-terminal" evidence="4">
    <location>
        <begin position="56"/>
        <end position="138"/>
    </location>
</feature>
<dbReference type="EMBL" id="KN716318">
    <property type="protein sequence ID" value="KJH47152.1"/>
    <property type="molecule type" value="Genomic_DNA"/>
</dbReference>
<dbReference type="InterPro" id="IPR004014">
    <property type="entry name" value="ATPase_P-typ_cation-transptr_N"/>
</dbReference>
<feature type="transmembrane region" description="Helical" evidence="3">
    <location>
        <begin position="350"/>
        <end position="372"/>
    </location>
</feature>
<sequence length="396" mass="44684">MTLKKYCESDCRLKHCKDLPIDLELGFFARWRRNDKVTPTKANISEARNDVGTSFVEHHLTIEQLKDLYPDSYIHHEFPERSDGLPTEEARKRLRDGGCNVLPPPKEESLFLVFVKQFHFKLWLLLTGAAFLSIAAYFAHYANGFNEPLNLYCAFILLLVVLFMCLISLWQEYKARKVIKNFIKLLPSKAIVIRDCEEKEINSEDIVVGDLVIIRSGSRIPADIRILQTNCLTIEMSEVTGQTQPVECTAEAAASYVSVFESRNVAFRGSYCTEGDGLGIVIRTGKFTVDIMLVLGGIANLHTQMMPAKSKLQQELRAITQFISVLAICMAAVMFFIGCIVAKFENVLDHFVIGFLVVIVANVPQGLPATVMSQLRIIARRMAQKNIYIRKLDLIG</sequence>
<dbReference type="PANTHER" id="PTHR43294:SF21">
    <property type="entry name" value="CATION TRANSPORTING ATPASE"/>
    <property type="match status" value="1"/>
</dbReference>
<protein>
    <submittedName>
        <fullName evidence="5">E1-E2 ATPase</fullName>
    </submittedName>
</protein>
<dbReference type="AlphaFoldDB" id="A0A0D8XTJ5"/>
<dbReference type="SUPFAM" id="SSF81665">
    <property type="entry name" value="Calcium ATPase, transmembrane domain M"/>
    <property type="match status" value="1"/>
</dbReference>
<keyword evidence="2" id="KW-1003">Cell membrane</keyword>
<dbReference type="GO" id="GO:0030007">
    <property type="term" value="P:intracellular potassium ion homeostasis"/>
    <property type="evidence" value="ECO:0007669"/>
    <property type="project" value="TreeGrafter"/>
</dbReference>
<dbReference type="SMART" id="SM00831">
    <property type="entry name" value="Cation_ATPase_N"/>
    <property type="match status" value="1"/>
</dbReference>
<dbReference type="GO" id="GO:0005391">
    <property type="term" value="F:P-type sodium:potassium-exchanging transporter activity"/>
    <property type="evidence" value="ECO:0007669"/>
    <property type="project" value="TreeGrafter"/>
</dbReference>
<evidence type="ECO:0000259" key="4">
    <source>
        <dbReference type="SMART" id="SM00831"/>
    </source>
</evidence>
<dbReference type="PANTHER" id="PTHR43294">
    <property type="entry name" value="SODIUM/POTASSIUM-TRANSPORTING ATPASE SUBUNIT ALPHA"/>
    <property type="match status" value="1"/>
</dbReference>
<evidence type="ECO:0000256" key="3">
    <source>
        <dbReference type="SAM" id="Phobius"/>
    </source>
</evidence>